<dbReference type="EMBL" id="FPHY01000116">
    <property type="protein sequence ID" value="SFV86860.1"/>
    <property type="molecule type" value="Genomic_DNA"/>
</dbReference>
<proteinExistence type="predicted"/>
<name>A0A1W1DYQ2_9ZZZZ</name>
<reference evidence="1" key="1">
    <citation type="submission" date="2016-10" db="EMBL/GenBank/DDBJ databases">
        <authorList>
            <person name="de Groot N.N."/>
        </authorList>
    </citation>
    <scope>NUCLEOTIDE SEQUENCE</scope>
</reference>
<accession>A0A1W1DYQ2</accession>
<organism evidence="1">
    <name type="scientific">hydrothermal vent metagenome</name>
    <dbReference type="NCBI Taxonomy" id="652676"/>
    <lineage>
        <taxon>unclassified sequences</taxon>
        <taxon>metagenomes</taxon>
        <taxon>ecological metagenomes</taxon>
    </lineage>
</organism>
<gene>
    <name evidence="1" type="ORF">MNB_SUP05-SYMBIONT-4-8</name>
</gene>
<dbReference type="Gene3D" id="3.20.20.150">
    <property type="entry name" value="Divalent-metal-dependent TIM barrel enzymes"/>
    <property type="match status" value="1"/>
</dbReference>
<dbReference type="PANTHER" id="PTHR42194">
    <property type="entry name" value="UPF0276 PROTEIN HI_1600"/>
    <property type="match status" value="1"/>
</dbReference>
<sequence length="270" mass="30734">MIKGVGIGLRHPHLQQVLDERPSIGWFEIHSENFFYDNLATYQLEQIAEHYPISLHGVGLSLGSSDQLNPQHLQHLKETIERFKPDLISEHLSWSSIDGNYLNDLLPMPYTKESLQHFADKVKQVQDFLGRQILIENPSSYLQFKDSSISEWDFFAALPSLCDCALLLDVNNVYVSCMNHHYQPQDYLNAIDANDVAEIHLAGHSKKVFDQGTILIDDHSKKISKEVWALYQTTLKKIGNKATLIEWDSNIPVLSVLLNEANKAQVLLDA</sequence>
<protein>
    <submittedName>
        <fullName evidence="1">Uncharacterized protein conserved in bacteria, NMA0228-like</fullName>
    </submittedName>
</protein>
<dbReference type="InterPro" id="IPR007801">
    <property type="entry name" value="MbnB/TglH/ChrH"/>
</dbReference>
<dbReference type="Pfam" id="PF05114">
    <property type="entry name" value="MbnB_TglH_ChrH"/>
    <property type="match status" value="1"/>
</dbReference>
<evidence type="ECO:0000313" key="1">
    <source>
        <dbReference type="EMBL" id="SFV86860.1"/>
    </source>
</evidence>
<dbReference type="NCBIfam" id="NF003818">
    <property type="entry name" value="PRK05409.1"/>
    <property type="match status" value="1"/>
</dbReference>
<dbReference type="PANTHER" id="PTHR42194:SF1">
    <property type="entry name" value="UPF0276 PROTEIN HI_1600"/>
    <property type="match status" value="1"/>
</dbReference>
<dbReference type="AlphaFoldDB" id="A0A1W1DYQ2"/>